<keyword evidence="8" id="KW-0539">Nucleus</keyword>
<dbReference type="Pfam" id="PF00447">
    <property type="entry name" value="HSF_DNA-bind"/>
    <property type="match status" value="1"/>
</dbReference>
<dbReference type="AlphaFoldDB" id="A0AAV3NUS5"/>
<sequence length="99" mass="11640">MVGEYHEKGLVEYIIRKPSPPPFLVKTYMLVEDPATDEVVSWNAEGTAFVVWQAAEFARDLLPAFFKHCNFSSFVRQLNTYVSRFYIFKSMFFFNFMAM</sequence>
<evidence type="ECO:0000313" key="11">
    <source>
        <dbReference type="EMBL" id="GAA0142176.1"/>
    </source>
</evidence>
<evidence type="ECO:0000256" key="4">
    <source>
        <dbReference type="ARBA" id="ARBA00023015"/>
    </source>
</evidence>
<keyword evidence="5" id="KW-0346">Stress response</keyword>
<evidence type="ECO:0000256" key="6">
    <source>
        <dbReference type="ARBA" id="ARBA00023125"/>
    </source>
</evidence>
<dbReference type="GO" id="GO:0006357">
    <property type="term" value="P:regulation of transcription by RNA polymerase II"/>
    <property type="evidence" value="ECO:0007669"/>
    <property type="project" value="TreeGrafter"/>
</dbReference>
<dbReference type="GO" id="GO:0000978">
    <property type="term" value="F:RNA polymerase II cis-regulatory region sequence-specific DNA binding"/>
    <property type="evidence" value="ECO:0007669"/>
    <property type="project" value="TreeGrafter"/>
</dbReference>
<proteinExistence type="inferred from homology"/>
<evidence type="ECO:0000256" key="3">
    <source>
        <dbReference type="ARBA" id="ARBA00022553"/>
    </source>
</evidence>
<protein>
    <submittedName>
        <fullName evidence="11">Winged helix/forkhead transcription factor</fullName>
    </submittedName>
</protein>
<keyword evidence="4" id="KW-0805">Transcription regulation</keyword>
<dbReference type="SMART" id="SM00415">
    <property type="entry name" value="HSF"/>
    <property type="match status" value="1"/>
</dbReference>
<dbReference type="PRINTS" id="PR00056">
    <property type="entry name" value="HSFDOMAIN"/>
</dbReference>
<feature type="domain" description="HSF-type DNA-binding" evidence="10">
    <location>
        <begin position="19"/>
        <end position="97"/>
    </location>
</feature>
<dbReference type="FunFam" id="1.10.10.10:FF:000037">
    <property type="entry name" value="Heat stress transcription factor B-4"/>
    <property type="match status" value="1"/>
</dbReference>
<dbReference type="EMBL" id="BAABME010000371">
    <property type="protein sequence ID" value="GAA0142176.1"/>
    <property type="molecule type" value="Genomic_DNA"/>
</dbReference>
<comment type="caution">
    <text evidence="11">The sequence shown here is derived from an EMBL/GenBank/DDBJ whole genome shotgun (WGS) entry which is preliminary data.</text>
</comment>
<evidence type="ECO:0000256" key="5">
    <source>
        <dbReference type="ARBA" id="ARBA00023016"/>
    </source>
</evidence>
<keyword evidence="6" id="KW-0238">DNA-binding</keyword>
<dbReference type="SUPFAM" id="SSF46785">
    <property type="entry name" value="Winged helix' DNA-binding domain"/>
    <property type="match status" value="1"/>
</dbReference>
<dbReference type="PANTHER" id="PTHR10015">
    <property type="entry name" value="HEAT SHOCK TRANSCRIPTION FACTOR"/>
    <property type="match status" value="1"/>
</dbReference>
<comment type="subcellular location">
    <subcellularLocation>
        <location evidence="1">Nucleus</location>
    </subcellularLocation>
</comment>
<dbReference type="PANTHER" id="PTHR10015:SF285">
    <property type="entry name" value="HEAT STRESS TRANSCRIPTION FACTOR B-3"/>
    <property type="match status" value="1"/>
</dbReference>
<dbReference type="InterPro" id="IPR036390">
    <property type="entry name" value="WH_DNA-bd_sf"/>
</dbReference>
<dbReference type="Proteomes" id="UP001454036">
    <property type="component" value="Unassembled WGS sequence"/>
</dbReference>
<dbReference type="InterPro" id="IPR000232">
    <property type="entry name" value="HSF_DNA-bd"/>
</dbReference>
<keyword evidence="3" id="KW-0597">Phosphoprotein</keyword>
<evidence type="ECO:0000256" key="8">
    <source>
        <dbReference type="ARBA" id="ARBA00023242"/>
    </source>
</evidence>
<evidence type="ECO:0000256" key="2">
    <source>
        <dbReference type="ARBA" id="ARBA00011233"/>
    </source>
</evidence>
<name>A0AAV3NUS5_LITER</name>
<evidence type="ECO:0000313" key="12">
    <source>
        <dbReference type="Proteomes" id="UP001454036"/>
    </source>
</evidence>
<comment type="similarity">
    <text evidence="9">Belongs to the HSF family.</text>
</comment>
<evidence type="ECO:0000256" key="7">
    <source>
        <dbReference type="ARBA" id="ARBA00023163"/>
    </source>
</evidence>
<evidence type="ECO:0000256" key="9">
    <source>
        <dbReference type="RuleBase" id="RU004020"/>
    </source>
</evidence>
<accession>A0AAV3NUS5</accession>
<organism evidence="11 12">
    <name type="scientific">Lithospermum erythrorhizon</name>
    <name type="common">Purple gromwell</name>
    <name type="synonym">Lithospermum officinale var. erythrorhizon</name>
    <dbReference type="NCBI Taxonomy" id="34254"/>
    <lineage>
        <taxon>Eukaryota</taxon>
        <taxon>Viridiplantae</taxon>
        <taxon>Streptophyta</taxon>
        <taxon>Embryophyta</taxon>
        <taxon>Tracheophyta</taxon>
        <taxon>Spermatophyta</taxon>
        <taxon>Magnoliopsida</taxon>
        <taxon>eudicotyledons</taxon>
        <taxon>Gunneridae</taxon>
        <taxon>Pentapetalae</taxon>
        <taxon>asterids</taxon>
        <taxon>lamiids</taxon>
        <taxon>Boraginales</taxon>
        <taxon>Boraginaceae</taxon>
        <taxon>Boraginoideae</taxon>
        <taxon>Lithospermeae</taxon>
        <taxon>Lithospermum</taxon>
    </lineage>
</organism>
<keyword evidence="7" id="KW-0804">Transcription</keyword>
<dbReference type="InterPro" id="IPR036388">
    <property type="entry name" value="WH-like_DNA-bd_sf"/>
</dbReference>
<keyword evidence="12" id="KW-1185">Reference proteome</keyword>
<dbReference type="Gene3D" id="1.10.10.10">
    <property type="entry name" value="Winged helix-like DNA-binding domain superfamily/Winged helix DNA-binding domain"/>
    <property type="match status" value="1"/>
</dbReference>
<dbReference type="GO" id="GO:0003700">
    <property type="term" value="F:DNA-binding transcription factor activity"/>
    <property type="evidence" value="ECO:0007669"/>
    <property type="project" value="InterPro"/>
</dbReference>
<gene>
    <name evidence="11" type="ORF">LIER_03134</name>
</gene>
<evidence type="ECO:0000256" key="1">
    <source>
        <dbReference type="ARBA" id="ARBA00004123"/>
    </source>
</evidence>
<comment type="subunit">
    <text evidence="2">Homotrimer.</text>
</comment>
<evidence type="ECO:0000259" key="10">
    <source>
        <dbReference type="SMART" id="SM00415"/>
    </source>
</evidence>
<reference evidence="11 12" key="1">
    <citation type="submission" date="2024-01" db="EMBL/GenBank/DDBJ databases">
        <title>The complete chloroplast genome sequence of Lithospermum erythrorhizon: insights into the phylogenetic relationship among Boraginaceae species and the maternal lineages of purple gromwells.</title>
        <authorList>
            <person name="Okada T."/>
            <person name="Watanabe K."/>
        </authorList>
    </citation>
    <scope>NUCLEOTIDE SEQUENCE [LARGE SCALE GENOMIC DNA]</scope>
</reference>
<dbReference type="GO" id="GO:0005634">
    <property type="term" value="C:nucleus"/>
    <property type="evidence" value="ECO:0007669"/>
    <property type="project" value="UniProtKB-SubCell"/>
</dbReference>